<evidence type="ECO:0000256" key="3">
    <source>
        <dbReference type="ARBA" id="ARBA00023122"/>
    </source>
</evidence>
<dbReference type="InterPro" id="IPR050986">
    <property type="entry name" value="GutQ/KpsF_isomerases"/>
</dbReference>
<dbReference type="CDD" id="cd04604">
    <property type="entry name" value="CBS_pair_SIS_assoc"/>
    <property type="match status" value="1"/>
</dbReference>
<dbReference type="InterPro" id="IPR004800">
    <property type="entry name" value="KdsD/KpsF-type"/>
</dbReference>
<dbReference type="InterPro" id="IPR000644">
    <property type="entry name" value="CBS_dom"/>
</dbReference>
<keyword evidence="4 8" id="KW-0413">Isomerase</keyword>
<reference evidence="9" key="1">
    <citation type="journal article" date="2019" name="Int. J. Syst. Evol. Microbiol.">
        <title>The Global Catalogue of Microorganisms (GCM) 10K type strain sequencing project: providing services to taxonomists for standard genome sequencing and annotation.</title>
        <authorList>
            <consortium name="The Broad Institute Genomics Platform"/>
            <consortium name="The Broad Institute Genome Sequencing Center for Infectious Disease"/>
            <person name="Wu L."/>
            <person name="Ma J."/>
        </authorList>
    </citation>
    <scope>NUCLEOTIDE SEQUENCE [LARGE SCALE GENOMIC DNA]</scope>
    <source>
        <strain evidence="9">JCM 17805</strain>
    </source>
</reference>
<dbReference type="InterPro" id="IPR046342">
    <property type="entry name" value="CBS_dom_sf"/>
</dbReference>
<dbReference type="CDD" id="cd05014">
    <property type="entry name" value="SIS_Kpsf"/>
    <property type="match status" value="1"/>
</dbReference>
<evidence type="ECO:0000259" key="6">
    <source>
        <dbReference type="PROSITE" id="PS51371"/>
    </source>
</evidence>
<dbReference type="PANTHER" id="PTHR42745:SF1">
    <property type="entry name" value="ARABINOSE 5-PHOSPHATE ISOMERASE KDSD"/>
    <property type="match status" value="1"/>
</dbReference>
<sequence>MSTNNEQNTLDIRQIMAASLREQGQELLALSERVGESFERAVQLMLDCKACVIISGMGKSGLIGRKITATLASTGTRSFFMHPGEAFHGDLGMVRFDDMADIVVLISYSGETDEVLKLIPSLKSFGTRIVAITGGLDSTLARNADVVLDASVSSEVCPNNLAPTTSTTVALAIGDALAVALMRARNFQPLDFARFHPGGSLGRRLLTRVKDVMRSHRLPMVTPSSPVSDVLFTMTETRTGMALVMGEHGGLDGVITDGDLRRYLMDHDNLKGLLASDLMTADPVCISQDTMVADAEQLMREQQLKWLIAMDDENRVVGLMDWTD</sequence>
<keyword evidence="3 5" id="KW-0129">CBS domain</keyword>
<dbReference type="InterPro" id="IPR001347">
    <property type="entry name" value="SIS_dom"/>
</dbReference>
<feature type="domain" description="CBS" evidence="6">
    <location>
        <begin position="279"/>
        <end position="324"/>
    </location>
</feature>
<comment type="catalytic activity">
    <reaction evidence="4">
        <text>D-arabinose 5-phosphate = D-ribulose 5-phosphate</text>
        <dbReference type="Rhea" id="RHEA:23104"/>
        <dbReference type="ChEBI" id="CHEBI:57693"/>
        <dbReference type="ChEBI" id="CHEBI:58121"/>
        <dbReference type="EC" id="5.3.1.13"/>
    </reaction>
</comment>
<dbReference type="NCBIfam" id="TIGR00393">
    <property type="entry name" value="kpsF"/>
    <property type="match status" value="1"/>
</dbReference>
<dbReference type="Pfam" id="PF01380">
    <property type="entry name" value="SIS"/>
    <property type="match status" value="1"/>
</dbReference>
<proteinExistence type="inferred from homology"/>
<evidence type="ECO:0000256" key="4">
    <source>
        <dbReference type="PIRNR" id="PIRNR004692"/>
    </source>
</evidence>
<accession>A0ABP8V4V6</accession>
<dbReference type="SUPFAM" id="SSF53697">
    <property type="entry name" value="SIS domain"/>
    <property type="match status" value="1"/>
</dbReference>
<dbReference type="Proteomes" id="UP001500604">
    <property type="component" value="Unassembled WGS sequence"/>
</dbReference>
<feature type="domain" description="SIS" evidence="7">
    <location>
        <begin position="41"/>
        <end position="187"/>
    </location>
</feature>
<dbReference type="EMBL" id="BAABFL010000362">
    <property type="protein sequence ID" value="GAA4650105.1"/>
    <property type="molecule type" value="Genomic_DNA"/>
</dbReference>
<dbReference type="PROSITE" id="PS51371">
    <property type="entry name" value="CBS"/>
    <property type="match status" value="2"/>
</dbReference>
<keyword evidence="9" id="KW-1185">Reference proteome</keyword>
<dbReference type="EC" id="5.3.1.13" evidence="4"/>
<evidence type="ECO:0000313" key="9">
    <source>
        <dbReference type="Proteomes" id="UP001500604"/>
    </source>
</evidence>
<dbReference type="GO" id="GO:0016853">
    <property type="term" value="F:isomerase activity"/>
    <property type="evidence" value="ECO:0007669"/>
    <property type="project" value="UniProtKB-KW"/>
</dbReference>
<evidence type="ECO:0000313" key="8">
    <source>
        <dbReference type="EMBL" id="GAA4650105.1"/>
    </source>
</evidence>
<gene>
    <name evidence="8" type="ORF">GCM10023116_23880</name>
</gene>
<evidence type="ECO:0000259" key="7">
    <source>
        <dbReference type="PROSITE" id="PS51464"/>
    </source>
</evidence>
<organism evidence="8 9">
    <name type="scientific">Kistimonas scapharcae</name>
    <dbReference type="NCBI Taxonomy" id="1036133"/>
    <lineage>
        <taxon>Bacteria</taxon>
        <taxon>Pseudomonadati</taxon>
        <taxon>Pseudomonadota</taxon>
        <taxon>Gammaproteobacteria</taxon>
        <taxon>Oceanospirillales</taxon>
        <taxon>Endozoicomonadaceae</taxon>
        <taxon>Kistimonas</taxon>
    </lineage>
</organism>
<evidence type="ECO:0000256" key="2">
    <source>
        <dbReference type="ARBA" id="ARBA00022737"/>
    </source>
</evidence>
<feature type="domain" description="CBS" evidence="6">
    <location>
        <begin position="213"/>
        <end position="270"/>
    </location>
</feature>
<dbReference type="Gene3D" id="3.10.580.10">
    <property type="entry name" value="CBS-domain"/>
    <property type="match status" value="1"/>
</dbReference>
<evidence type="ECO:0000256" key="5">
    <source>
        <dbReference type="PROSITE-ProRule" id="PRU00703"/>
    </source>
</evidence>
<dbReference type="PROSITE" id="PS51464">
    <property type="entry name" value="SIS"/>
    <property type="match status" value="1"/>
</dbReference>
<dbReference type="Gene3D" id="3.40.50.10490">
    <property type="entry name" value="Glucose-6-phosphate isomerase like protein, domain 1"/>
    <property type="match status" value="1"/>
</dbReference>
<dbReference type="Pfam" id="PF00571">
    <property type="entry name" value="CBS"/>
    <property type="match status" value="2"/>
</dbReference>
<dbReference type="PANTHER" id="PTHR42745">
    <property type="match status" value="1"/>
</dbReference>
<protein>
    <recommendedName>
        <fullName evidence="4">Arabinose 5-phosphate isomerase</fullName>
        <shortName evidence="4">API</shortName>
        <ecNumber evidence="4">5.3.1.13</ecNumber>
    </recommendedName>
</protein>
<keyword evidence="2" id="KW-0677">Repeat</keyword>
<dbReference type="PIRSF" id="PIRSF004692">
    <property type="entry name" value="KdsD_KpsF"/>
    <property type="match status" value="1"/>
</dbReference>
<name>A0ABP8V4V6_9GAMM</name>
<comment type="similarity">
    <text evidence="1 4">Belongs to the SIS family. GutQ/KpsF subfamily.</text>
</comment>
<dbReference type="InterPro" id="IPR035474">
    <property type="entry name" value="SIS_Kpsf"/>
</dbReference>
<dbReference type="InterPro" id="IPR046348">
    <property type="entry name" value="SIS_dom_sf"/>
</dbReference>
<dbReference type="RefSeq" id="WP_345196198.1">
    <property type="nucleotide sequence ID" value="NZ_BAABFL010000362.1"/>
</dbReference>
<comment type="caution">
    <text evidence="8">The sequence shown here is derived from an EMBL/GenBank/DDBJ whole genome shotgun (WGS) entry which is preliminary data.</text>
</comment>
<evidence type="ECO:0000256" key="1">
    <source>
        <dbReference type="ARBA" id="ARBA00008165"/>
    </source>
</evidence>